<organism evidence="2 3">
    <name type="scientific">Brachionus calyciflorus</name>
    <dbReference type="NCBI Taxonomy" id="104777"/>
    <lineage>
        <taxon>Eukaryota</taxon>
        <taxon>Metazoa</taxon>
        <taxon>Spiralia</taxon>
        <taxon>Gnathifera</taxon>
        <taxon>Rotifera</taxon>
        <taxon>Eurotatoria</taxon>
        <taxon>Monogononta</taxon>
        <taxon>Pseudotrocha</taxon>
        <taxon>Ploima</taxon>
        <taxon>Brachionidae</taxon>
        <taxon>Brachionus</taxon>
    </lineage>
</organism>
<accession>A0A814CXK4</accession>
<feature type="compositionally biased region" description="Polar residues" evidence="1">
    <location>
        <begin position="13"/>
        <end position="23"/>
    </location>
</feature>
<reference evidence="2" key="1">
    <citation type="submission" date="2021-02" db="EMBL/GenBank/DDBJ databases">
        <authorList>
            <person name="Nowell W R."/>
        </authorList>
    </citation>
    <scope>NUCLEOTIDE SEQUENCE</scope>
    <source>
        <strain evidence="2">Ploen Becks lab</strain>
    </source>
</reference>
<protein>
    <recommendedName>
        <fullName evidence="4">BEN domain-containing protein</fullName>
    </recommendedName>
</protein>
<evidence type="ECO:0000313" key="3">
    <source>
        <dbReference type="Proteomes" id="UP000663879"/>
    </source>
</evidence>
<dbReference type="EMBL" id="CAJNOC010002702">
    <property type="protein sequence ID" value="CAF0947315.1"/>
    <property type="molecule type" value="Genomic_DNA"/>
</dbReference>
<evidence type="ECO:0000256" key="1">
    <source>
        <dbReference type="SAM" id="MobiDB-lite"/>
    </source>
</evidence>
<evidence type="ECO:0000313" key="2">
    <source>
        <dbReference type="EMBL" id="CAF0947315.1"/>
    </source>
</evidence>
<gene>
    <name evidence="2" type="ORF">OXX778_LOCUS13755</name>
</gene>
<evidence type="ECO:0008006" key="4">
    <source>
        <dbReference type="Google" id="ProtNLM"/>
    </source>
</evidence>
<name>A0A814CXK4_9BILA</name>
<dbReference type="AlphaFoldDB" id="A0A814CXK4"/>
<dbReference type="OrthoDB" id="10206196at2759"/>
<dbReference type="Proteomes" id="UP000663879">
    <property type="component" value="Unassembled WGS sequence"/>
</dbReference>
<keyword evidence="3" id="KW-1185">Reference proteome</keyword>
<proteinExistence type="predicted"/>
<comment type="caution">
    <text evidence="2">The sequence shown here is derived from an EMBL/GenBank/DDBJ whole genome shotgun (WGS) entry which is preliminary data.</text>
</comment>
<feature type="compositionally biased region" description="Basic residues" evidence="1">
    <location>
        <begin position="1"/>
        <end position="12"/>
    </location>
</feature>
<sequence>MSKSTPLKRKLPSSRNNQLPISSESDDDIQKIVRPKTSKRLLNQQPSNDVDLDVQEDTGIFCLVQFLGKLSDYGIVAEKLITIDLDEPQIGKVKHYSKTYAVKILKKGTYEYVEMLAEKFKFNLSLNTSEESETDRQLMMLKMSNTKNNTTSTKNAEQDIMDKNFLEKEISSCSQNLNHCEPSINLPVETSLPIISQSQNIESLIRQNQDCLARQQETINVLLKKVENLNKPLESKSFVINGIDLINDVHGYPAHQWAANCLKVIFTKEEAKNHVLVATKKSSRTPCCPNKVNLLKEALKFKYNFPAEKNDKVWKTIVNAFNSKGRSFKAALKDATNNLIGK</sequence>
<feature type="region of interest" description="Disordered" evidence="1">
    <location>
        <begin position="1"/>
        <end position="27"/>
    </location>
</feature>